<evidence type="ECO:0000313" key="2">
    <source>
        <dbReference type="EMBL" id="MEN5376263.1"/>
    </source>
</evidence>
<dbReference type="PANTHER" id="PTHR43610">
    <property type="entry name" value="BLL6696 PROTEIN"/>
    <property type="match status" value="1"/>
</dbReference>
<protein>
    <submittedName>
        <fullName evidence="2">GNAT family N-acetyltransferase</fullName>
    </submittedName>
</protein>
<dbReference type="EMBL" id="JBDJNQ010000001">
    <property type="protein sequence ID" value="MEN5376263.1"/>
    <property type="molecule type" value="Genomic_DNA"/>
</dbReference>
<evidence type="ECO:0000259" key="1">
    <source>
        <dbReference type="PROSITE" id="PS51186"/>
    </source>
</evidence>
<dbReference type="RefSeq" id="WP_165902489.1">
    <property type="nucleotide sequence ID" value="NZ_JBDJLH010000001.1"/>
</dbReference>
<dbReference type="InterPro" id="IPR016181">
    <property type="entry name" value="Acyl_CoA_acyltransferase"/>
</dbReference>
<dbReference type="Proteomes" id="UP001409291">
    <property type="component" value="Unassembled WGS sequence"/>
</dbReference>
<reference evidence="2 3" key="1">
    <citation type="submission" date="2024-04" db="EMBL/GenBank/DDBJ databases">
        <title>WGS of bacteria from Torrens River.</title>
        <authorList>
            <person name="Wyrsch E.R."/>
            <person name="Drigo B."/>
        </authorList>
    </citation>
    <scope>NUCLEOTIDE SEQUENCE [LARGE SCALE GENOMIC DNA]</scope>
    <source>
        <strain evidence="2 3">TWI391</strain>
    </source>
</reference>
<dbReference type="PANTHER" id="PTHR43610:SF1">
    <property type="entry name" value="N-ACETYLTRANSFERASE DOMAIN-CONTAINING PROTEIN"/>
    <property type="match status" value="1"/>
</dbReference>
<dbReference type="PROSITE" id="PS51186">
    <property type="entry name" value="GNAT"/>
    <property type="match status" value="1"/>
</dbReference>
<dbReference type="SUPFAM" id="SSF55729">
    <property type="entry name" value="Acyl-CoA N-acyltransferases (Nat)"/>
    <property type="match status" value="1"/>
</dbReference>
<accession>A0ABV0BQB3</accession>
<dbReference type="InterPro" id="IPR000182">
    <property type="entry name" value="GNAT_dom"/>
</dbReference>
<keyword evidence="3" id="KW-1185">Reference proteome</keyword>
<sequence>MIPFSIQAPLENSKIRLVPLQDNDFERLFAVANDPKVWEQHPNKDRYKRPVFENFFEGAVISKGAYLIQDKLSNEILGSTRFYNYSSDDNSIFIGYTFYGTKTWGTGINPQVKKMMLDYIFDHVDTVYFHVGNNNERSKKAMERLGAQKIALEEVAYHGEPNRINVLYAIRKDDYYKV</sequence>
<comment type="caution">
    <text evidence="2">The sequence shown here is derived from an EMBL/GenBank/DDBJ whole genome shotgun (WGS) entry which is preliminary data.</text>
</comment>
<evidence type="ECO:0000313" key="3">
    <source>
        <dbReference type="Proteomes" id="UP001409291"/>
    </source>
</evidence>
<organism evidence="2 3">
    <name type="scientific">Sphingobacterium kitahiroshimense</name>
    <dbReference type="NCBI Taxonomy" id="470446"/>
    <lineage>
        <taxon>Bacteria</taxon>
        <taxon>Pseudomonadati</taxon>
        <taxon>Bacteroidota</taxon>
        <taxon>Sphingobacteriia</taxon>
        <taxon>Sphingobacteriales</taxon>
        <taxon>Sphingobacteriaceae</taxon>
        <taxon>Sphingobacterium</taxon>
    </lineage>
</organism>
<dbReference type="Gene3D" id="3.40.630.30">
    <property type="match status" value="1"/>
</dbReference>
<proteinExistence type="predicted"/>
<gene>
    <name evidence="2" type="ORF">ABE541_03220</name>
</gene>
<dbReference type="Pfam" id="PF13302">
    <property type="entry name" value="Acetyltransf_3"/>
    <property type="match status" value="1"/>
</dbReference>
<name>A0ABV0BQB3_9SPHI</name>
<feature type="domain" description="N-acetyltransferase" evidence="1">
    <location>
        <begin position="15"/>
        <end position="173"/>
    </location>
</feature>